<reference evidence="1" key="1">
    <citation type="submission" date="2014-09" db="EMBL/GenBank/DDBJ databases">
        <authorList>
            <person name="Magalhaes I.L.F."/>
            <person name="Oliveira U."/>
            <person name="Santos F.R."/>
            <person name="Vidigal T.H.D.A."/>
            <person name="Brescovit A.D."/>
            <person name="Santos A.J."/>
        </authorList>
    </citation>
    <scope>NUCLEOTIDE SEQUENCE</scope>
    <source>
        <tissue evidence="1">Shoot tissue taken approximately 20 cm above the soil surface</tissue>
    </source>
</reference>
<protein>
    <submittedName>
        <fullName evidence="1">Uncharacterized protein</fullName>
    </submittedName>
</protein>
<accession>A0A0A8Y8B5</accession>
<sequence length="34" mass="3695">MASLADLLPHPFHPNSRVCILLVIVVRSGNPTAR</sequence>
<organism evidence="1">
    <name type="scientific">Arundo donax</name>
    <name type="common">Giant reed</name>
    <name type="synonym">Donax arundinaceus</name>
    <dbReference type="NCBI Taxonomy" id="35708"/>
    <lineage>
        <taxon>Eukaryota</taxon>
        <taxon>Viridiplantae</taxon>
        <taxon>Streptophyta</taxon>
        <taxon>Embryophyta</taxon>
        <taxon>Tracheophyta</taxon>
        <taxon>Spermatophyta</taxon>
        <taxon>Magnoliopsida</taxon>
        <taxon>Liliopsida</taxon>
        <taxon>Poales</taxon>
        <taxon>Poaceae</taxon>
        <taxon>PACMAD clade</taxon>
        <taxon>Arundinoideae</taxon>
        <taxon>Arundineae</taxon>
        <taxon>Arundo</taxon>
    </lineage>
</organism>
<evidence type="ECO:0000313" key="1">
    <source>
        <dbReference type="EMBL" id="JAD21458.1"/>
    </source>
</evidence>
<reference evidence="1" key="2">
    <citation type="journal article" date="2015" name="Data Brief">
        <title>Shoot transcriptome of the giant reed, Arundo donax.</title>
        <authorList>
            <person name="Barrero R.A."/>
            <person name="Guerrero F.D."/>
            <person name="Moolhuijzen P."/>
            <person name="Goolsby J.A."/>
            <person name="Tidwell J."/>
            <person name="Bellgard S.E."/>
            <person name="Bellgard M.I."/>
        </authorList>
    </citation>
    <scope>NUCLEOTIDE SEQUENCE</scope>
    <source>
        <tissue evidence="1">Shoot tissue taken approximately 20 cm above the soil surface</tissue>
    </source>
</reference>
<name>A0A0A8Y8B5_ARUDO</name>
<dbReference type="EMBL" id="GBRH01276437">
    <property type="protein sequence ID" value="JAD21458.1"/>
    <property type="molecule type" value="Transcribed_RNA"/>
</dbReference>
<dbReference type="AlphaFoldDB" id="A0A0A8Y8B5"/>
<proteinExistence type="predicted"/>